<dbReference type="Pfam" id="PF04547">
    <property type="entry name" value="Anoctamin"/>
    <property type="match status" value="1"/>
</dbReference>
<keyword evidence="3 6" id="KW-0812">Transmembrane</keyword>
<feature type="region of interest" description="Disordered" evidence="7">
    <location>
        <begin position="808"/>
        <end position="897"/>
    </location>
</feature>
<feature type="transmembrane region" description="Helical" evidence="6">
    <location>
        <begin position="556"/>
        <end position="579"/>
    </location>
</feature>
<evidence type="ECO:0000259" key="8">
    <source>
        <dbReference type="Pfam" id="PF04547"/>
    </source>
</evidence>
<evidence type="ECO:0000256" key="7">
    <source>
        <dbReference type="SAM" id="MobiDB-lite"/>
    </source>
</evidence>
<evidence type="ECO:0000313" key="10">
    <source>
        <dbReference type="Proteomes" id="UP000828390"/>
    </source>
</evidence>
<evidence type="ECO:0000256" key="6">
    <source>
        <dbReference type="RuleBase" id="RU280814"/>
    </source>
</evidence>
<comment type="subcellular location">
    <subcellularLocation>
        <location evidence="1 6">Membrane</location>
        <topology evidence="1 6">Multi-pass membrane protein</topology>
    </subcellularLocation>
</comment>
<evidence type="ECO:0000256" key="1">
    <source>
        <dbReference type="ARBA" id="ARBA00004141"/>
    </source>
</evidence>
<name>A0A9D4QNY0_DREPO</name>
<feature type="transmembrane region" description="Helical" evidence="6">
    <location>
        <begin position="603"/>
        <end position="624"/>
    </location>
</feature>
<evidence type="ECO:0000256" key="5">
    <source>
        <dbReference type="ARBA" id="ARBA00023136"/>
    </source>
</evidence>
<evidence type="ECO:0000256" key="4">
    <source>
        <dbReference type="ARBA" id="ARBA00022989"/>
    </source>
</evidence>
<comment type="similarity">
    <text evidence="2 6">Belongs to the anoctamin family.</text>
</comment>
<reference evidence="9" key="1">
    <citation type="journal article" date="2019" name="bioRxiv">
        <title>The Genome of the Zebra Mussel, Dreissena polymorpha: A Resource for Invasive Species Research.</title>
        <authorList>
            <person name="McCartney M.A."/>
            <person name="Auch B."/>
            <person name="Kono T."/>
            <person name="Mallez S."/>
            <person name="Zhang Y."/>
            <person name="Obille A."/>
            <person name="Becker A."/>
            <person name="Abrahante J.E."/>
            <person name="Garbe J."/>
            <person name="Badalamenti J.P."/>
            <person name="Herman A."/>
            <person name="Mangelson H."/>
            <person name="Liachko I."/>
            <person name="Sullivan S."/>
            <person name="Sone E.D."/>
            <person name="Koren S."/>
            <person name="Silverstein K.A.T."/>
            <person name="Beckman K.B."/>
            <person name="Gohl D.M."/>
        </authorList>
    </citation>
    <scope>NUCLEOTIDE SEQUENCE</scope>
    <source>
        <strain evidence="9">Duluth1</strain>
        <tissue evidence="9">Whole animal</tissue>
    </source>
</reference>
<dbReference type="OrthoDB" id="296386at2759"/>
<feature type="domain" description="Anoctamin transmembrane" evidence="8">
    <location>
        <begin position="213"/>
        <end position="678"/>
    </location>
</feature>
<reference evidence="9" key="2">
    <citation type="submission" date="2020-11" db="EMBL/GenBank/DDBJ databases">
        <authorList>
            <person name="McCartney M.A."/>
            <person name="Auch B."/>
            <person name="Kono T."/>
            <person name="Mallez S."/>
            <person name="Becker A."/>
            <person name="Gohl D.M."/>
            <person name="Silverstein K.A.T."/>
            <person name="Koren S."/>
            <person name="Bechman K.B."/>
            <person name="Herman A."/>
            <person name="Abrahante J.E."/>
            <person name="Garbe J."/>
        </authorList>
    </citation>
    <scope>NUCLEOTIDE SEQUENCE</scope>
    <source>
        <strain evidence="9">Duluth1</strain>
        <tissue evidence="9">Whole animal</tissue>
    </source>
</reference>
<accession>A0A9D4QNY0</accession>
<evidence type="ECO:0000256" key="3">
    <source>
        <dbReference type="ARBA" id="ARBA00022692"/>
    </source>
</evidence>
<feature type="transmembrane region" description="Helical" evidence="6">
    <location>
        <begin position="644"/>
        <end position="665"/>
    </location>
</feature>
<feature type="region of interest" description="Disordered" evidence="7">
    <location>
        <begin position="494"/>
        <end position="525"/>
    </location>
</feature>
<dbReference type="Proteomes" id="UP000828390">
    <property type="component" value="Unassembled WGS sequence"/>
</dbReference>
<dbReference type="PANTHER" id="PTHR12308:SF51">
    <property type="entry name" value="ANOCTAMIN-8"/>
    <property type="match status" value="1"/>
</dbReference>
<protein>
    <recommendedName>
        <fullName evidence="6">Anoctamin</fullName>
    </recommendedName>
</protein>
<keyword evidence="4 6" id="KW-1133">Transmembrane helix</keyword>
<keyword evidence="5 6" id="KW-0472">Membrane</keyword>
<sequence length="935" mass="106652">MSLLRNRISLSLLRKRCKRLDTARLVASSKVLKNSIPTEDCDLIMTLPSTTDDITLMWLLSRLRTRLPELQVHVRHWKNTGMYAFYMTAAYQDLLHMADEECLVKPLKGEFGGGNKEFLYEDRDCYEGIEDELHFLSSEERQSLVYQILLNLRAIQGEQLCGVNFLEGQAIVPLLLSKQVICQVFPLHDRTALLKLRKGWVQTFIRRQPIDDICRYFGVKIAMYFAFLGFYTRLLLAPTVLGVAVWFLQSSSQVIEDVCFVGFALFNVMWATMYCEAWRRRSSELAYHWGTLDKRSELLQDPRPLYTGYLVTSPVTGRQEPYYPAWMRQVFFYFVSVPVISLCLLVVFCVMLVIFELQEWVNSLVKSQIAPSFCTTLPKILLAICIGILDDIYRKIATWLNDKENYRLEEKYDNNLIIKLVLFQFVNSFLSLFYIAFYLQDMDRLREQLATLLITRQVIGNLREALLPYILWKMKLMRVGYNITGHMSPNTLEKEINDMTGSNSSEKQQKDESDISNTKREDEKTSELVLTQAEIESTMKKYENTFDDYLELFIQYGYVILFSSAFPLAALCALLNNVIEIRSDAFKLCINHQRPFGRRVQDIGIWQDALVVMGVIAVLVNSALIGVSGQMDRMAPGLDTSATIIVIIVLEHVILVLKMCVTYAIPSQPQSIKQEMARLEFQRRQALKKVDNHVKFPPATTDTDLASAVNLSQMIDPLKFTKPRIPARQHESALYKLGTNINNEPNDYESKDNTASNTVEDSEVLNYSMPDRCNDDSSCLTKTHVVRTTSFDYSIQCLDQDQVNLSSGPQSSSSCLKHSVSVTSGASSKEKPRYKVQFREPADVIQSESGQNCGKESENINDLEFSERPSCSMSASHSSTDQISPSSSPTNQALWVGHKLTEQEARLATRQRILQSARHRHEGCSFSAKKPGSPV</sequence>
<feature type="compositionally biased region" description="Low complexity" evidence="7">
    <location>
        <begin position="876"/>
        <end position="888"/>
    </location>
</feature>
<dbReference type="GO" id="GO:0005254">
    <property type="term" value="F:chloride channel activity"/>
    <property type="evidence" value="ECO:0007669"/>
    <property type="project" value="TreeGrafter"/>
</dbReference>
<feature type="transmembrane region" description="Helical" evidence="6">
    <location>
        <begin position="369"/>
        <end position="389"/>
    </location>
</feature>
<proteinExistence type="inferred from homology"/>
<evidence type="ECO:0000313" key="9">
    <source>
        <dbReference type="EMBL" id="KAH3837137.1"/>
    </source>
</evidence>
<evidence type="ECO:0000256" key="2">
    <source>
        <dbReference type="ARBA" id="ARBA00009671"/>
    </source>
</evidence>
<comment type="caution">
    <text evidence="9">The sequence shown here is derived from an EMBL/GenBank/DDBJ whole genome shotgun (WGS) entry which is preliminary data.</text>
</comment>
<dbReference type="InterPro" id="IPR007632">
    <property type="entry name" value="Anoctamin"/>
</dbReference>
<dbReference type="EMBL" id="JAIWYP010000004">
    <property type="protein sequence ID" value="KAH3837137.1"/>
    <property type="molecule type" value="Genomic_DNA"/>
</dbReference>
<dbReference type="AlphaFoldDB" id="A0A9D4QNY0"/>
<dbReference type="GO" id="GO:0005886">
    <property type="term" value="C:plasma membrane"/>
    <property type="evidence" value="ECO:0007669"/>
    <property type="project" value="TreeGrafter"/>
</dbReference>
<gene>
    <name evidence="9" type="ORF">DPMN_110515</name>
</gene>
<feature type="compositionally biased region" description="Low complexity" evidence="7">
    <location>
        <begin position="808"/>
        <end position="824"/>
    </location>
</feature>
<feature type="transmembrane region" description="Helical" evidence="6">
    <location>
        <begin position="254"/>
        <end position="275"/>
    </location>
</feature>
<feature type="compositionally biased region" description="Basic and acidic residues" evidence="7">
    <location>
        <begin position="507"/>
        <end position="525"/>
    </location>
</feature>
<feature type="transmembrane region" description="Helical" evidence="6">
    <location>
        <begin position="225"/>
        <end position="248"/>
    </location>
</feature>
<feature type="transmembrane region" description="Helical" evidence="6">
    <location>
        <begin position="330"/>
        <end position="357"/>
    </location>
</feature>
<keyword evidence="10" id="KW-1185">Reference proteome</keyword>
<dbReference type="InterPro" id="IPR049452">
    <property type="entry name" value="Anoctamin_TM"/>
</dbReference>
<feature type="compositionally biased region" description="Basic and acidic residues" evidence="7">
    <location>
        <begin position="828"/>
        <end position="842"/>
    </location>
</feature>
<feature type="transmembrane region" description="Helical" evidence="6">
    <location>
        <begin position="416"/>
        <end position="439"/>
    </location>
</feature>
<organism evidence="9 10">
    <name type="scientific">Dreissena polymorpha</name>
    <name type="common">Zebra mussel</name>
    <name type="synonym">Mytilus polymorpha</name>
    <dbReference type="NCBI Taxonomy" id="45954"/>
    <lineage>
        <taxon>Eukaryota</taxon>
        <taxon>Metazoa</taxon>
        <taxon>Spiralia</taxon>
        <taxon>Lophotrochozoa</taxon>
        <taxon>Mollusca</taxon>
        <taxon>Bivalvia</taxon>
        <taxon>Autobranchia</taxon>
        <taxon>Heteroconchia</taxon>
        <taxon>Euheterodonta</taxon>
        <taxon>Imparidentia</taxon>
        <taxon>Neoheterodontei</taxon>
        <taxon>Myida</taxon>
        <taxon>Dreissenoidea</taxon>
        <taxon>Dreissenidae</taxon>
        <taxon>Dreissena</taxon>
    </lineage>
</organism>
<feature type="region of interest" description="Disordered" evidence="7">
    <location>
        <begin position="914"/>
        <end position="935"/>
    </location>
</feature>
<dbReference type="PANTHER" id="PTHR12308">
    <property type="entry name" value="ANOCTAMIN"/>
    <property type="match status" value="1"/>
</dbReference>